<proteinExistence type="predicted"/>
<evidence type="ECO:0000256" key="2">
    <source>
        <dbReference type="SAM" id="Coils"/>
    </source>
</evidence>
<dbReference type="PANTHER" id="PTHR11439">
    <property type="entry name" value="GAG-POL-RELATED RETROTRANSPOSON"/>
    <property type="match status" value="1"/>
</dbReference>
<comment type="caution">
    <text evidence="5">The sequence shown here is derived from an EMBL/GenBank/DDBJ whole genome shotgun (WGS) entry which is preliminary data.</text>
</comment>
<evidence type="ECO:0000259" key="4">
    <source>
        <dbReference type="PROSITE" id="PS50158"/>
    </source>
</evidence>
<feature type="region of interest" description="Disordered" evidence="3">
    <location>
        <begin position="354"/>
        <end position="380"/>
    </location>
</feature>
<feature type="compositionally biased region" description="Basic and acidic residues" evidence="3">
    <location>
        <begin position="360"/>
        <end position="380"/>
    </location>
</feature>
<feature type="coiled-coil region" evidence="2">
    <location>
        <begin position="473"/>
        <end position="507"/>
    </location>
</feature>
<evidence type="ECO:0000313" key="5">
    <source>
        <dbReference type="EMBL" id="GEU74023.1"/>
    </source>
</evidence>
<dbReference type="SUPFAM" id="SSF57756">
    <property type="entry name" value="Retrovirus zinc finger-like domains"/>
    <property type="match status" value="1"/>
</dbReference>
<feature type="domain" description="CCHC-type" evidence="4">
    <location>
        <begin position="379"/>
        <end position="396"/>
    </location>
</feature>
<dbReference type="PANTHER" id="PTHR11439:SF483">
    <property type="entry name" value="PEPTIDE SYNTHASE GLIP-LIKE, PUTATIVE (AFU_ORTHOLOGUE AFUA_3G12920)-RELATED"/>
    <property type="match status" value="1"/>
</dbReference>
<dbReference type="PROSITE" id="PS50158">
    <property type="entry name" value="ZF_CCHC"/>
    <property type="match status" value="1"/>
</dbReference>
<name>A0A6L2MJB4_TANCI</name>
<dbReference type="GO" id="GO:0003676">
    <property type="term" value="F:nucleic acid binding"/>
    <property type="evidence" value="ECO:0007669"/>
    <property type="project" value="InterPro"/>
</dbReference>
<dbReference type="InterPro" id="IPR001878">
    <property type="entry name" value="Znf_CCHC"/>
</dbReference>
<sequence length="735" mass="83406">MIVSMKLSLSCLVTYGSRGALTTLVKEYQEKDKIGSKPNKNGKREVILGLEYPIEWIGSIKCGKEYLRGSRLVLLWWNGWWRWWRWGQLSLFGICEHGGEIVYGIGLVCHGGGLCGDVSEEEGGQLDAGLDIGGGGSVFGSGVFFRRHGNENESTKRCIQFEKDKDSQEIREGRRLEAIFLMKRSSHPLQAMLSLVREDRIKLALSLFSFLMDKNVIRLLLKEQSDVFTARLIAIQTELKATKGLVQTRHGGGSDQGSAIPQESIDSGFARFNTIITSLKALDEGFSSKNCVRKHEVVTEKDLEIYKGKKERINSIAMKAKKESSDDETLTSRSVDVEYVMAIKNFKKLFRRKGKFAQQPREERKSHQQRDEKKRKSDRKCFRCGDPSHLIGDCPKTSRNKDQKAFIGGSWSDSENDAEDKTNDETFLMAQSSNEVTFNSSCYSDNTSSLDNDNMQIEYDSLCEISLKIMNKSKILKAKRDLLEKEISELNEKIKNLRKAKKLKRRIPNQPRLRCQRRSSSPKTMKPTLWIALNIENPKNTHLEAVNCILRNIRGTSHLGLWNPKGTRIETVVYADSDDAGDYDDRKSTSGVCTLVECCLTSWFTKKQTALSICTTKAEYVSAGKACQQALWMKQALIDYDIRLDNFPIMCNNKGVIDLSKNPVQHSKTKHIEIRHHFLHDNVQKGNISIEKVASKDNIADIFTKILKREVFNYLRLGLGMMELIMDSDPSSSQK</sequence>
<dbReference type="Gene3D" id="4.10.60.10">
    <property type="entry name" value="Zinc finger, CCHC-type"/>
    <property type="match status" value="1"/>
</dbReference>
<gene>
    <name evidence="5" type="ORF">Tci_046001</name>
</gene>
<keyword evidence="1" id="KW-0479">Metal-binding</keyword>
<organism evidence="5">
    <name type="scientific">Tanacetum cinerariifolium</name>
    <name type="common">Dalmatian daisy</name>
    <name type="synonym">Chrysanthemum cinerariifolium</name>
    <dbReference type="NCBI Taxonomy" id="118510"/>
    <lineage>
        <taxon>Eukaryota</taxon>
        <taxon>Viridiplantae</taxon>
        <taxon>Streptophyta</taxon>
        <taxon>Embryophyta</taxon>
        <taxon>Tracheophyta</taxon>
        <taxon>Spermatophyta</taxon>
        <taxon>Magnoliopsida</taxon>
        <taxon>eudicotyledons</taxon>
        <taxon>Gunneridae</taxon>
        <taxon>Pentapetalae</taxon>
        <taxon>asterids</taxon>
        <taxon>campanulids</taxon>
        <taxon>Asterales</taxon>
        <taxon>Asteraceae</taxon>
        <taxon>Asteroideae</taxon>
        <taxon>Anthemideae</taxon>
        <taxon>Anthemidinae</taxon>
        <taxon>Tanacetum</taxon>
    </lineage>
</organism>
<accession>A0A6L2MJB4</accession>
<evidence type="ECO:0000256" key="3">
    <source>
        <dbReference type="SAM" id="MobiDB-lite"/>
    </source>
</evidence>
<dbReference type="AlphaFoldDB" id="A0A6L2MJB4"/>
<keyword evidence="1" id="KW-0862">Zinc</keyword>
<dbReference type="GO" id="GO:0008270">
    <property type="term" value="F:zinc ion binding"/>
    <property type="evidence" value="ECO:0007669"/>
    <property type="project" value="UniProtKB-KW"/>
</dbReference>
<dbReference type="EMBL" id="BKCJ010006804">
    <property type="protein sequence ID" value="GEU74023.1"/>
    <property type="molecule type" value="Genomic_DNA"/>
</dbReference>
<protein>
    <submittedName>
        <fullName evidence="5">Copia protein</fullName>
    </submittedName>
</protein>
<keyword evidence="2" id="KW-0175">Coiled coil</keyword>
<dbReference type="CDD" id="cd09272">
    <property type="entry name" value="RNase_HI_RT_Ty1"/>
    <property type="match status" value="1"/>
</dbReference>
<reference evidence="5" key="1">
    <citation type="journal article" date="2019" name="Sci. Rep.">
        <title>Draft genome of Tanacetum cinerariifolium, the natural source of mosquito coil.</title>
        <authorList>
            <person name="Yamashiro T."/>
            <person name="Shiraishi A."/>
            <person name="Satake H."/>
            <person name="Nakayama K."/>
        </authorList>
    </citation>
    <scope>NUCLEOTIDE SEQUENCE</scope>
</reference>
<keyword evidence="1" id="KW-0863">Zinc-finger</keyword>
<dbReference type="InterPro" id="IPR036875">
    <property type="entry name" value="Znf_CCHC_sf"/>
</dbReference>
<evidence type="ECO:0000256" key="1">
    <source>
        <dbReference type="PROSITE-ProRule" id="PRU00047"/>
    </source>
</evidence>